<reference evidence="2" key="2">
    <citation type="journal article" date="2017" name="Genome Announc.">
        <title>High-Quality Draft Genome Sequence of Burkholderia contaminans CH-1, a Gram-Negative Bacterium That Metabolizes 2-Azahypoxanthine, a Plant Growth-Regulating Compound.</title>
        <authorList>
            <person name="Choi J.-H."/>
            <person name="Sugiura H."/>
            <person name="Moriuchi R."/>
            <person name="Kawagishi H."/>
            <person name="Dohra H."/>
        </authorList>
    </citation>
    <scope>NUCLEOTIDE SEQUENCE</scope>
    <source>
        <strain evidence="2">CH-1</strain>
        <plasmid evidence="2">pBC453</plasmid>
    </source>
</reference>
<geneLocation type="plasmid" evidence="2">
    <name>pBC453</name>
</geneLocation>
<feature type="region of interest" description="Disordered" evidence="1">
    <location>
        <begin position="23"/>
        <end position="63"/>
    </location>
</feature>
<sequence length="89" mass="9893">MCGVNGRPEESAPSSTLRACWRPHRELRGGRPSEPSPSRCDSYEHDNKKADRDHRRGTHPMEDATFALVDDTPYESAGNLIAEVKGVVM</sequence>
<dbReference type="AlphaFoldDB" id="A0A250LL64"/>
<name>A0A250LL64_9BURK</name>
<accession>A0A250LL64</accession>
<gene>
    <name evidence="2" type="ORF">BCCH1_78070</name>
</gene>
<proteinExistence type="predicted"/>
<reference evidence="2" key="1">
    <citation type="journal article" date="2016" name="Biosci. Biotechnol. Biochem.">
        <title>Bioconversion of AHX to AOH by resting cells of Burkholderia contaminans CH-1.</title>
        <authorList>
            <person name="Choi J.H."/>
            <person name="Kikuchi A."/>
            <person name="Pumkaeo P."/>
            <person name="Hirai H."/>
            <person name="Tokuyama S."/>
            <person name="Kawagishi H."/>
        </authorList>
    </citation>
    <scope>NUCLEOTIDE SEQUENCE</scope>
    <source>
        <strain evidence="2">CH-1</strain>
        <plasmid evidence="2">pBC453</plasmid>
    </source>
</reference>
<dbReference type="EMBL" id="AP018360">
    <property type="protein sequence ID" value="BBA45296.1"/>
    <property type="molecule type" value="Genomic_DNA"/>
</dbReference>
<organism evidence="2">
    <name type="scientific">Burkholderia contaminans</name>
    <dbReference type="NCBI Taxonomy" id="488447"/>
    <lineage>
        <taxon>Bacteria</taxon>
        <taxon>Pseudomonadati</taxon>
        <taxon>Pseudomonadota</taxon>
        <taxon>Betaproteobacteria</taxon>
        <taxon>Burkholderiales</taxon>
        <taxon>Burkholderiaceae</taxon>
        <taxon>Burkholderia</taxon>
        <taxon>Burkholderia cepacia complex</taxon>
    </lineage>
</organism>
<keyword evidence="2" id="KW-0614">Plasmid</keyword>
<evidence type="ECO:0000313" key="2">
    <source>
        <dbReference type="EMBL" id="BBA45296.1"/>
    </source>
</evidence>
<evidence type="ECO:0000256" key="1">
    <source>
        <dbReference type="SAM" id="MobiDB-lite"/>
    </source>
</evidence>
<protein>
    <submittedName>
        <fullName evidence="2">Uncharacterized protein</fullName>
    </submittedName>
</protein>
<feature type="compositionally biased region" description="Basic and acidic residues" evidence="1">
    <location>
        <begin position="41"/>
        <end position="62"/>
    </location>
</feature>